<keyword evidence="2" id="KW-0862">Zinc</keyword>
<dbReference type="SUPFAM" id="SSF54236">
    <property type="entry name" value="Ubiquitin-like"/>
    <property type="match status" value="1"/>
</dbReference>
<dbReference type="InterPro" id="IPR000626">
    <property type="entry name" value="Ubiquitin-like_dom"/>
</dbReference>
<dbReference type="GO" id="GO:0003676">
    <property type="term" value="F:nucleic acid binding"/>
    <property type="evidence" value="ECO:0007669"/>
    <property type="project" value="InterPro"/>
</dbReference>
<feature type="compositionally biased region" description="Polar residues" evidence="3">
    <location>
        <begin position="671"/>
        <end position="680"/>
    </location>
</feature>
<dbReference type="GO" id="GO:0006397">
    <property type="term" value="P:mRNA processing"/>
    <property type="evidence" value="ECO:0007669"/>
    <property type="project" value="UniProtKB-KW"/>
</dbReference>
<feature type="domain" description="CCHC-type" evidence="5">
    <location>
        <begin position="1137"/>
        <end position="1152"/>
    </location>
</feature>
<dbReference type="Proteomes" id="UP001176517">
    <property type="component" value="Unassembled WGS sequence"/>
</dbReference>
<keyword evidence="2" id="KW-0863">Zinc-finger</keyword>
<feature type="domain" description="Ubiquitin-like" evidence="4">
    <location>
        <begin position="210"/>
        <end position="291"/>
    </location>
</feature>
<dbReference type="EMBL" id="JAPDMZ010000521">
    <property type="protein sequence ID" value="KAK0542459.1"/>
    <property type="molecule type" value="Genomic_DNA"/>
</dbReference>
<feature type="region of interest" description="Disordered" evidence="3">
    <location>
        <begin position="1090"/>
        <end position="1119"/>
    </location>
</feature>
<evidence type="ECO:0000313" key="7">
    <source>
        <dbReference type="Proteomes" id="UP001176517"/>
    </source>
</evidence>
<dbReference type="SUPFAM" id="SSF57756">
    <property type="entry name" value="Retrovirus zinc finger-like domains"/>
    <property type="match status" value="1"/>
</dbReference>
<evidence type="ECO:0000256" key="1">
    <source>
        <dbReference type="ARBA" id="ARBA00022664"/>
    </source>
</evidence>
<evidence type="ECO:0008006" key="8">
    <source>
        <dbReference type="Google" id="ProtNLM"/>
    </source>
</evidence>
<gene>
    <name evidence="6" type="ORF">OC846_006731</name>
</gene>
<dbReference type="PROSITE" id="PS50158">
    <property type="entry name" value="ZF_CCHC"/>
    <property type="match status" value="1"/>
</dbReference>
<feature type="region of interest" description="Disordered" evidence="3">
    <location>
        <begin position="1247"/>
        <end position="1284"/>
    </location>
</feature>
<dbReference type="InterPro" id="IPR036875">
    <property type="entry name" value="Znf_CCHC_sf"/>
</dbReference>
<dbReference type="GO" id="GO:0008270">
    <property type="term" value="F:zinc ion binding"/>
    <property type="evidence" value="ECO:0007669"/>
    <property type="project" value="UniProtKB-KW"/>
</dbReference>
<keyword evidence="7" id="KW-1185">Reference proteome</keyword>
<evidence type="ECO:0000256" key="2">
    <source>
        <dbReference type="PROSITE-ProRule" id="PRU00047"/>
    </source>
</evidence>
<proteinExistence type="predicted"/>
<accession>A0AAN6GIX4</accession>
<evidence type="ECO:0000313" key="6">
    <source>
        <dbReference type="EMBL" id="KAK0542459.1"/>
    </source>
</evidence>
<feature type="compositionally biased region" description="Low complexity" evidence="3">
    <location>
        <begin position="767"/>
        <end position="777"/>
    </location>
</feature>
<feature type="region of interest" description="Disordered" evidence="3">
    <location>
        <begin position="754"/>
        <end position="810"/>
    </location>
</feature>
<sequence>MDNQTGFKPMESIALQSLAPANSNAAKRQAITPVVDAKILNVPKAVKETIQFILDNPMESAQDEGRDLSVEYDKWSQRVLDPSIPPEDFNNKHLTLHIKDNKGYLKTIYKYETDMLWPEVDYYAKKQGDTVYTKDLYTLYNKGYAISPFKSIGDEFIQDGDTIDIGRYSDRPSPVEAGGANHPLLRLSPVDPNGQPYLTFRGEAHRDDEVGLTLNLFKQKAHGPPTRVRTRVLKGVTIGTLLSALEEWIGTPATIMRICHDGTRLGSDNVISDEAIEDKVELDIFEEQSGGARKPTFENEELMVKPSKDIRSHTRIEVKATDGTFSATIYAEGNGTIRAVHSLLQEHTRVFLDFYQGDSILDLEQDMWLLGATITRDNVHLIEIAARKRANMLDYHPNLAFRGHLWATQVKIEIDEIPIRDLCLIPFGAKLTSWVTHSRMNEGKRPEVYLGAKLLRGDLTVDQLPITIGDEIRIHTSPAMAPSTYNGPLHSTRYKEEDYEGPEDVDNEGYVRIEFKVEDSDFVVYAPPIMPFRVIIDFLYEEFGITIFLSTRGLVLVDQTPFKQRMTGAIKLNAGILARDLRARKFYRTMRLFCTFWNGASVGGDIHGVLSPCSATLSQIVTHQLPSFGRKSIRFLVDGERVSNDLEISGLEVDEDGHVDIELEQEGGGPMNSQGSQDTNPPEPVVEDTPESVQPPRFVADQPQDRKRKDITPPPPHMQPMQFGSVPASSIYSERVVGGLPSRAHTDGAAAFPHTSRAFGMTPSREQGPVVQQYGQGQRDHAQTSPQYARPTQAYGQASAQPSTGYVPPPMPAPEEYYSAASLPRPSVFCGKGVVNFFEKYEAWCNRYKQTTLGRFTNLCFFLSDQDPHNILNHAKKLPSWGRKDYEGVKTDLLRTFHEPEDRYTIGDLLALAEKQSLEEIEDLATLISFSFQFKEIANTLVKYNKVTDQQYRDTYMIGLGRRLRERMLRRSTQTHTRAINPSFETIEDDARRVFEPDSYYEQFENRQAQEEARLRHPEAAPVPIMQVANSKTKEETTVKDLADMFKDLIVNLGQAASGAPPQRQITAGQAYGSRYNSYKANVGITPTNGLGFNGKDNPDQRGYNRPTTPLGPPLATPYRGDPARQAISRPISPAGCHYCGQEGHSRRFCPDLVQHKQAGLVRENAEGRLETPDGKLLPWRKGEMKDVVIQYAVGGGNNASNYKSNAGVHHQSNAHEYGWYGDEEDYDYDYEEGYESNNAFVAAAEKRGPEDDAPVSRPKRTKGNVPPVNLPSTNLPSTGIRLPTPATEADELMEDAQTDQPKEKKHKYTLMSDVQKKFNTREALDRLLNHSSVSFSVGEALSLNPDLARGVTQAAARKRTPYFGPLEANSVMMQDQDAGPYYTHGLVMIK</sequence>
<evidence type="ECO:0000259" key="5">
    <source>
        <dbReference type="PROSITE" id="PS50158"/>
    </source>
</evidence>
<protein>
    <recommendedName>
        <fullName evidence="8">CCHC-type domain-containing protein</fullName>
    </recommendedName>
</protein>
<comment type="caution">
    <text evidence="6">The sequence shown here is derived from an EMBL/GenBank/DDBJ whole genome shotgun (WGS) entry which is preliminary data.</text>
</comment>
<feature type="non-terminal residue" evidence="6">
    <location>
        <position position="1391"/>
    </location>
</feature>
<reference evidence="6" key="1">
    <citation type="journal article" date="2023" name="PhytoFront">
        <title>Draft Genome Resources of Seven Strains of Tilletia horrida, Causal Agent of Kernel Smut of Rice.</title>
        <authorList>
            <person name="Khanal S."/>
            <person name="Antony Babu S."/>
            <person name="Zhou X.G."/>
        </authorList>
    </citation>
    <scope>NUCLEOTIDE SEQUENCE</scope>
    <source>
        <strain evidence="6">TX6</strain>
    </source>
</reference>
<dbReference type="InterPro" id="IPR001878">
    <property type="entry name" value="Znf_CCHC"/>
</dbReference>
<name>A0AAN6GIX4_9BASI</name>
<evidence type="ECO:0000256" key="3">
    <source>
        <dbReference type="SAM" id="MobiDB-lite"/>
    </source>
</evidence>
<evidence type="ECO:0000259" key="4">
    <source>
        <dbReference type="PROSITE" id="PS50053"/>
    </source>
</evidence>
<feature type="region of interest" description="Disordered" evidence="3">
    <location>
        <begin position="171"/>
        <end position="190"/>
    </location>
</feature>
<feature type="compositionally biased region" description="Polar residues" evidence="3">
    <location>
        <begin position="794"/>
        <end position="804"/>
    </location>
</feature>
<organism evidence="6 7">
    <name type="scientific">Tilletia horrida</name>
    <dbReference type="NCBI Taxonomy" id="155126"/>
    <lineage>
        <taxon>Eukaryota</taxon>
        <taxon>Fungi</taxon>
        <taxon>Dikarya</taxon>
        <taxon>Basidiomycota</taxon>
        <taxon>Ustilaginomycotina</taxon>
        <taxon>Exobasidiomycetes</taxon>
        <taxon>Tilletiales</taxon>
        <taxon>Tilletiaceae</taxon>
        <taxon>Tilletia</taxon>
    </lineage>
</organism>
<feature type="region of interest" description="Disordered" evidence="3">
    <location>
        <begin position="663"/>
        <end position="724"/>
    </location>
</feature>
<dbReference type="PROSITE" id="PS50053">
    <property type="entry name" value="UBIQUITIN_2"/>
    <property type="match status" value="1"/>
</dbReference>
<dbReference type="InterPro" id="IPR029071">
    <property type="entry name" value="Ubiquitin-like_domsf"/>
</dbReference>
<keyword evidence="2" id="KW-0479">Metal-binding</keyword>
<keyword evidence="1" id="KW-0507">mRNA processing</keyword>